<feature type="compositionally biased region" description="Basic and acidic residues" evidence="1">
    <location>
        <begin position="30"/>
        <end position="53"/>
    </location>
</feature>
<proteinExistence type="predicted"/>
<feature type="region of interest" description="Disordered" evidence="1">
    <location>
        <begin position="221"/>
        <end position="265"/>
    </location>
</feature>
<evidence type="ECO:0000313" key="4">
    <source>
        <dbReference type="Proteomes" id="UP001215280"/>
    </source>
</evidence>
<organism evidence="3 4">
    <name type="scientific">Mycena maculata</name>
    <dbReference type="NCBI Taxonomy" id="230809"/>
    <lineage>
        <taxon>Eukaryota</taxon>
        <taxon>Fungi</taxon>
        <taxon>Dikarya</taxon>
        <taxon>Basidiomycota</taxon>
        <taxon>Agaricomycotina</taxon>
        <taxon>Agaricomycetes</taxon>
        <taxon>Agaricomycetidae</taxon>
        <taxon>Agaricales</taxon>
        <taxon>Marasmiineae</taxon>
        <taxon>Mycenaceae</taxon>
        <taxon>Mycena</taxon>
    </lineage>
</organism>
<dbReference type="Proteomes" id="UP001215280">
    <property type="component" value="Unassembled WGS sequence"/>
</dbReference>
<keyword evidence="4" id="KW-1185">Reference proteome</keyword>
<name>A0AAD7N9R6_9AGAR</name>
<sequence>MSSPFTPAAFNANVVPVQGRGFRQSQVTEGRAEHDRKRKADAAAGQKRNETRLKNLAANAGLQPRLTQPHPTQPAPTQPAPTTTQQMVASSQTDTANAPTADATNTADTFKFVPPKSDLIAPYGYAYPECSPSTTPPLAAAHLAPSTQPSPPLPQLDWWNTLNPEAQARLLATLNRDAMATQGDAGLLGSDDSYGDKDPLNDIGTFPSLFAFSSDDATDYFDKDGDAQHEKDYEGDAESEQNYADPTWADPIPPDNDQNGSEPLPVSSLEFTTRIVEASHQLKRKIREPQSAAGKEKDGDTAANEAPSKKKKKASRSITALPEEHQKICERAFTLVKAEITLSIPFPVAGKRRSKADPAANNDDFAEIILRSFTNAAFDSGFPEAKPTRVDVALIRSRIPQFRSGIKKTAQLLVPETYSLKHISSLANPTTKLIATTIESNRKRVQEIVKTYFYKDPDNINVPETMFRNDIFQQVLNGYWFGEKEQDRAVYFKDKTYVELETLALIMVAVRCAIDEWTTGRWVLKVFSHSAYYTVYQKILGGLQTWKAHSDKQVSEMGAGRNLTLEALQDLLKNARSVSTSAVEAEEEEDEDDMFSMAAFEANAALPAPVSPSPVPAAPTT</sequence>
<feature type="region of interest" description="Disordered" evidence="1">
    <location>
        <begin position="281"/>
        <end position="319"/>
    </location>
</feature>
<feature type="region of interest" description="Disordered" evidence="1">
    <location>
        <begin position="1"/>
        <end position="109"/>
    </location>
</feature>
<dbReference type="AlphaFoldDB" id="A0AAD7N9R6"/>
<feature type="domain" description="DUF6532" evidence="2">
    <location>
        <begin position="380"/>
        <end position="546"/>
    </location>
</feature>
<dbReference type="InterPro" id="IPR045341">
    <property type="entry name" value="DUF6532"/>
</dbReference>
<evidence type="ECO:0000313" key="3">
    <source>
        <dbReference type="EMBL" id="KAJ7751239.1"/>
    </source>
</evidence>
<reference evidence="3" key="1">
    <citation type="submission" date="2023-03" db="EMBL/GenBank/DDBJ databases">
        <title>Massive genome expansion in bonnet fungi (Mycena s.s.) driven by repeated elements and novel gene families across ecological guilds.</title>
        <authorList>
            <consortium name="Lawrence Berkeley National Laboratory"/>
            <person name="Harder C.B."/>
            <person name="Miyauchi S."/>
            <person name="Viragh M."/>
            <person name="Kuo A."/>
            <person name="Thoen E."/>
            <person name="Andreopoulos B."/>
            <person name="Lu D."/>
            <person name="Skrede I."/>
            <person name="Drula E."/>
            <person name="Henrissat B."/>
            <person name="Morin E."/>
            <person name="Kohler A."/>
            <person name="Barry K."/>
            <person name="LaButti K."/>
            <person name="Morin E."/>
            <person name="Salamov A."/>
            <person name="Lipzen A."/>
            <person name="Mereny Z."/>
            <person name="Hegedus B."/>
            <person name="Baldrian P."/>
            <person name="Stursova M."/>
            <person name="Weitz H."/>
            <person name="Taylor A."/>
            <person name="Grigoriev I.V."/>
            <person name="Nagy L.G."/>
            <person name="Martin F."/>
            <person name="Kauserud H."/>
        </authorList>
    </citation>
    <scope>NUCLEOTIDE SEQUENCE</scope>
    <source>
        <strain evidence="3">CBHHK188m</strain>
    </source>
</reference>
<feature type="compositionally biased region" description="Low complexity" evidence="1">
    <location>
        <begin position="93"/>
        <end position="109"/>
    </location>
</feature>
<dbReference type="Pfam" id="PF20149">
    <property type="entry name" value="DUF6532"/>
    <property type="match status" value="1"/>
</dbReference>
<feature type="compositionally biased region" description="Basic and acidic residues" evidence="1">
    <location>
        <begin position="221"/>
        <end position="234"/>
    </location>
</feature>
<dbReference type="EMBL" id="JARJLG010000079">
    <property type="protein sequence ID" value="KAJ7751239.1"/>
    <property type="molecule type" value="Genomic_DNA"/>
</dbReference>
<protein>
    <recommendedName>
        <fullName evidence="2">DUF6532 domain-containing protein</fullName>
    </recommendedName>
</protein>
<gene>
    <name evidence="3" type="ORF">DFH07DRAFT_961026</name>
</gene>
<evidence type="ECO:0000259" key="2">
    <source>
        <dbReference type="Pfam" id="PF20149"/>
    </source>
</evidence>
<comment type="caution">
    <text evidence="3">The sequence shown here is derived from an EMBL/GenBank/DDBJ whole genome shotgun (WGS) entry which is preliminary data.</text>
</comment>
<evidence type="ECO:0000256" key="1">
    <source>
        <dbReference type="SAM" id="MobiDB-lite"/>
    </source>
</evidence>
<accession>A0AAD7N9R6</accession>